<dbReference type="Proteomes" id="UP000655225">
    <property type="component" value="Unassembled WGS sequence"/>
</dbReference>
<organism evidence="3 4">
    <name type="scientific">Tetracentron sinense</name>
    <name type="common">Spur-leaf</name>
    <dbReference type="NCBI Taxonomy" id="13715"/>
    <lineage>
        <taxon>Eukaryota</taxon>
        <taxon>Viridiplantae</taxon>
        <taxon>Streptophyta</taxon>
        <taxon>Embryophyta</taxon>
        <taxon>Tracheophyta</taxon>
        <taxon>Spermatophyta</taxon>
        <taxon>Magnoliopsida</taxon>
        <taxon>Trochodendrales</taxon>
        <taxon>Trochodendraceae</taxon>
        <taxon>Tetracentron</taxon>
    </lineage>
</organism>
<feature type="domain" description="Glycoside hydrolase family 38 N-terminal" evidence="2">
    <location>
        <begin position="197"/>
        <end position="329"/>
    </location>
</feature>
<protein>
    <recommendedName>
        <fullName evidence="2">Glycoside hydrolase family 38 N-terminal domain-containing protein</fullName>
    </recommendedName>
</protein>
<dbReference type="GO" id="GO:0004559">
    <property type="term" value="F:alpha-mannosidase activity"/>
    <property type="evidence" value="ECO:0007669"/>
    <property type="project" value="InterPro"/>
</dbReference>
<dbReference type="Gene3D" id="3.20.110.10">
    <property type="entry name" value="Glycoside hydrolase 38, N terminal domain"/>
    <property type="match status" value="1"/>
</dbReference>
<evidence type="ECO:0000313" key="4">
    <source>
        <dbReference type="Proteomes" id="UP000655225"/>
    </source>
</evidence>
<dbReference type="Pfam" id="PF01074">
    <property type="entry name" value="Glyco_hydro_38N"/>
    <property type="match status" value="1"/>
</dbReference>
<evidence type="ECO:0000256" key="1">
    <source>
        <dbReference type="SAM" id="Phobius"/>
    </source>
</evidence>
<dbReference type="PANTHER" id="PTHR11607:SF3">
    <property type="entry name" value="LYSOSOMAL ALPHA-MANNOSIDASE"/>
    <property type="match status" value="1"/>
</dbReference>
<dbReference type="OrthoDB" id="1921433at2759"/>
<dbReference type="PANTHER" id="PTHR11607">
    <property type="entry name" value="ALPHA-MANNOSIDASE"/>
    <property type="match status" value="1"/>
</dbReference>
<dbReference type="InterPro" id="IPR011330">
    <property type="entry name" value="Glyco_hydro/deAcase_b/a-brl"/>
</dbReference>
<keyword evidence="1" id="KW-0812">Transmembrane</keyword>
<keyword evidence="1" id="KW-0472">Membrane</keyword>
<accession>A0A834ZHH5</accession>
<keyword evidence="4" id="KW-1185">Reference proteome</keyword>
<dbReference type="GO" id="GO:0006013">
    <property type="term" value="P:mannose metabolic process"/>
    <property type="evidence" value="ECO:0007669"/>
    <property type="project" value="InterPro"/>
</dbReference>
<name>A0A834ZHH5_TETSI</name>
<dbReference type="AlphaFoldDB" id="A0A834ZHH5"/>
<keyword evidence="1" id="KW-1133">Transmembrane helix</keyword>
<sequence>MVDFQEAVVECQLVDLGYNGADFTWNNMRKSRANIQERLDRAMVSMSWLDWTEHFSVRLPETLQSFLFVIFFSYNGRHIQRYSSSSASSFYGSGNGLSARSKTPSRGRSDSVFYGTPTPVDFASADELIGEQLAGISSPRRDCMYADVDKIVQPATAYPFGKIWFSGDMDYSHEPGQCNMNDKSFPNSRWDWFTHAYGKVGFDSLFFGRIDYQDRTKRKNEKNLEVVWRGSKTLGSSAQIFAGAFPENYEPPSGFYFEVNDESAIVQDDINLFYYNVQERVNDFVTAAVSQANITRTNHRMWTMGTDFKYQYAHTLFRQLDKLIHYVNIVSLIIVVNLLLASATTEN</sequence>
<reference evidence="3 4" key="1">
    <citation type="submission" date="2020-04" db="EMBL/GenBank/DDBJ databases">
        <title>Plant Genome Project.</title>
        <authorList>
            <person name="Zhang R.-G."/>
        </authorList>
    </citation>
    <scope>NUCLEOTIDE SEQUENCE [LARGE SCALE GENOMIC DNA]</scope>
    <source>
        <strain evidence="3">YNK0</strain>
        <tissue evidence="3">Leaf</tissue>
    </source>
</reference>
<dbReference type="EMBL" id="JABCRI010000004">
    <property type="protein sequence ID" value="KAF8407459.1"/>
    <property type="molecule type" value="Genomic_DNA"/>
</dbReference>
<dbReference type="InterPro" id="IPR000602">
    <property type="entry name" value="Glyco_hydro_38_N"/>
</dbReference>
<evidence type="ECO:0000313" key="3">
    <source>
        <dbReference type="EMBL" id="KAF8407459.1"/>
    </source>
</evidence>
<dbReference type="InterPro" id="IPR027291">
    <property type="entry name" value="Glyco_hydro_38_N_sf"/>
</dbReference>
<feature type="transmembrane region" description="Helical" evidence="1">
    <location>
        <begin position="323"/>
        <end position="341"/>
    </location>
</feature>
<gene>
    <name evidence="3" type="ORF">HHK36_006592</name>
</gene>
<dbReference type="InterPro" id="IPR050843">
    <property type="entry name" value="Glycosyl_Hydrlase_38"/>
</dbReference>
<evidence type="ECO:0000259" key="2">
    <source>
        <dbReference type="Pfam" id="PF01074"/>
    </source>
</evidence>
<dbReference type="SUPFAM" id="SSF88713">
    <property type="entry name" value="Glycoside hydrolase/deacetylase"/>
    <property type="match status" value="1"/>
</dbReference>
<comment type="caution">
    <text evidence="3">The sequence shown here is derived from an EMBL/GenBank/DDBJ whole genome shotgun (WGS) entry which is preliminary data.</text>
</comment>
<proteinExistence type="predicted"/>